<protein>
    <submittedName>
        <fullName evidence="2">Uncharacterized protein</fullName>
    </submittedName>
</protein>
<dbReference type="RefSeq" id="WP_227577049.1">
    <property type="nucleotide sequence ID" value="NZ_CP101987.1"/>
</dbReference>
<feature type="compositionally biased region" description="Basic and acidic residues" evidence="1">
    <location>
        <begin position="1"/>
        <end position="21"/>
    </location>
</feature>
<evidence type="ECO:0000313" key="3">
    <source>
        <dbReference type="Proteomes" id="UP001316384"/>
    </source>
</evidence>
<keyword evidence="3" id="KW-1185">Reference proteome</keyword>
<feature type="compositionally biased region" description="Low complexity" evidence="1">
    <location>
        <begin position="150"/>
        <end position="166"/>
    </location>
</feature>
<accession>A0ABY5KQF0</accession>
<evidence type="ECO:0000256" key="1">
    <source>
        <dbReference type="SAM" id="MobiDB-lite"/>
    </source>
</evidence>
<proteinExistence type="predicted"/>
<feature type="region of interest" description="Disordered" evidence="1">
    <location>
        <begin position="1"/>
        <end position="24"/>
    </location>
</feature>
<organism evidence="2 3">
    <name type="scientific">Cellulomonas xiejunii</name>
    <dbReference type="NCBI Taxonomy" id="2968083"/>
    <lineage>
        <taxon>Bacteria</taxon>
        <taxon>Bacillati</taxon>
        <taxon>Actinomycetota</taxon>
        <taxon>Actinomycetes</taxon>
        <taxon>Micrococcales</taxon>
        <taxon>Cellulomonadaceae</taxon>
        <taxon>Cellulomonas</taxon>
    </lineage>
</organism>
<feature type="region of interest" description="Disordered" evidence="1">
    <location>
        <begin position="135"/>
        <end position="172"/>
    </location>
</feature>
<sequence length="172" mass="18777">MDEANERSAADGPDDRHRAPEGVDDATVTAVGGVTAAFEVVEHARGMLYAFHRLIGRADLELQEALDDLEAAGHGELADRVRADVVGRNVLAGRWSFQVVEDFDDGYHRAFADAERRVRDELTAGRRHVYEARLKERERTHGRPGHEALPADVPARAATRPAVTSPAVPPAV</sequence>
<name>A0ABY5KQF0_9CELL</name>
<gene>
    <name evidence="2" type="ORF">NP048_00650</name>
</gene>
<reference evidence="2 3" key="1">
    <citation type="submission" date="2022-07" db="EMBL/GenBank/DDBJ databases">
        <title>Novel species in genus cellulomonas.</title>
        <authorList>
            <person name="Ye L."/>
        </authorList>
    </citation>
    <scope>NUCLEOTIDE SEQUENCE [LARGE SCALE GENOMIC DNA]</scope>
    <source>
        <strain evidence="3">zg-B89</strain>
    </source>
</reference>
<evidence type="ECO:0000313" key="2">
    <source>
        <dbReference type="EMBL" id="UUI72015.1"/>
    </source>
</evidence>
<dbReference type="Proteomes" id="UP001316384">
    <property type="component" value="Chromosome"/>
</dbReference>
<dbReference type="EMBL" id="CP101987">
    <property type="protein sequence ID" value="UUI72015.1"/>
    <property type="molecule type" value="Genomic_DNA"/>
</dbReference>
<feature type="compositionally biased region" description="Basic and acidic residues" evidence="1">
    <location>
        <begin position="135"/>
        <end position="146"/>
    </location>
</feature>